<proteinExistence type="predicted"/>
<name>A0A834XCJ7_9FABA</name>
<keyword evidence="4" id="KW-1185">Reference proteome</keyword>
<evidence type="ECO:0000313" key="4">
    <source>
        <dbReference type="Proteomes" id="UP000634136"/>
    </source>
</evidence>
<evidence type="ECO:0000256" key="1">
    <source>
        <dbReference type="SAM" id="Coils"/>
    </source>
</evidence>
<accession>A0A834XCJ7</accession>
<dbReference type="AlphaFoldDB" id="A0A834XCJ7"/>
<feature type="coiled-coil region" evidence="1">
    <location>
        <begin position="241"/>
        <end position="296"/>
    </location>
</feature>
<gene>
    <name evidence="3" type="ORF">G2W53_004872</name>
</gene>
<organism evidence="3 4">
    <name type="scientific">Senna tora</name>
    <dbReference type="NCBI Taxonomy" id="362788"/>
    <lineage>
        <taxon>Eukaryota</taxon>
        <taxon>Viridiplantae</taxon>
        <taxon>Streptophyta</taxon>
        <taxon>Embryophyta</taxon>
        <taxon>Tracheophyta</taxon>
        <taxon>Spermatophyta</taxon>
        <taxon>Magnoliopsida</taxon>
        <taxon>eudicotyledons</taxon>
        <taxon>Gunneridae</taxon>
        <taxon>Pentapetalae</taxon>
        <taxon>rosids</taxon>
        <taxon>fabids</taxon>
        <taxon>Fabales</taxon>
        <taxon>Fabaceae</taxon>
        <taxon>Caesalpinioideae</taxon>
        <taxon>Cassia clade</taxon>
        <taxon>Senna</taxon>
    </lineage>
</organism>
<evidence type="ECO:0000313" key="3">
    <source>
        <dbReference type="EMBL" id="KAF7842574.1"/>
    </source>
</evidence>
<dbReference type="Proteomes" id="UP000634136">
    <property type="component" value="Unassembled WGS sequence"/>
</dbReference>
<reference evidence="3" key="1">
    <citation type="submission" date="2020-09" db="EMBL/GenBank/DDBJ databases">
        <title>Genome-Enabled Discovery of Anthraquinone Biosynthesis in Senna tora.</title>
        <authorList>
            <person name="Kang S.-H."/>
            <person name="Pandey R.P."/>
            <person name="Lee C.-M."/>
            <person name="Sim J.-S."/>
            <person name="Jeong J.-T."/>
            <person name="Choi B.-S."/>
            <person name="Jung M."/>
            <person name="Ginzburg D."/>
            <person name="Zhao K."/>
            <person name="Won S.Y."/>
            <person name="Oh T.-J."/>
            <person name="Yu Y."/>
            <person name="Kim N.-H."/>
            <person name="Lee O.R."/>
            <person name="Lee T.-H."/>
            <person name="Bashyal P."/>
            <person name="Kim T.-S."/>
            <person name="Lee W.-H."/>
            <person name="Kawkins C."/>
            <person name="Kim C.-K."/>
            <person name="Kim J.S."/>
            <person name="Ahn B.O."/>
            <person name="Rhee S.Y."/>
            <person name="Sohng J.K."/>
        </authorList>
    </citation>
    <scope>NUCLEOTIDE SEQUENCE</scope>
    <source>
        <tissue evidence="3">Leaf</tissue>
    </source>
</reference>
<dbReference type="OrthoDB" id="1435788at2759"/>
<keyword evidence="1" id="KW-0175">Coiled coil</keyword>
<dbReference type="EMBL" id="JAAIUW010000002">
    <property type="protein sequence ID" value="KAF7842574.1"/>
    <property type="molecule type" value="Genomic_DNA"/>
</dbReference>
<evidence type="ECO:0000256" key="2">
    <source>
        <dbReference type="SAM" id="MobiDB-lite"/>
    </source>
</evidence>
<sequence>MLNNYYQGVDIPLDNTQDVEEPTQECSSEERSNIALAIPPTLVEMKDSISSISSSEKPQTASATIDPKPGVSLSNQTDISGNSGFPQNKIIVNQSVTDNSKQFEEDDLIRLFRIMEKGADMEVHKLYVSKNVAVEDDNKVVKALADLEISLSMGLQKIASSEENSLSLQDALNFLSTNYFEDGDPSHGLKPTIESLHQEIPSILSSFKQVSARLSTIDTFTQLEEKEKSVNEELPQRKKAAISLISEIDRTEKSMAKAQQKEAELKEQISRLQDELKNKGKEIEDCETKLSFLQEKKKKGVSETIGFIEEFEAVKKDRSQIVEDKMKVRQELERWSYCVAKWWKATLMQGIYLKDKF</sequence>
<comment type="caution">
    <text evidence="3">The sequence shown here is derived from an EMBL/GenBank/DDBJ whole genome shotgun (WGS) entry which is preliminary data.</text>
</comment>
<feature type="region of interest" description="Disordered" evidence="2">
    <location>
        <begin position="47"/>
        <end position="72"/>
    </location>
</feature>
<protein>
    <submittedName>
        <fullName evidence="3">Protein IWS1-like protein</fullName>
    </submittedName>
</protein>